<organism evidence="1 2">
    <name type="scientific">Strongylus vulgaris</name>
    <name type="common">Blood worm</name>
    <dbReference type="NCBI Taxonomy" id="40348"/>
    <lineage>
        <taxon>Eukaryota</taxon>
        <taxon>Metazoa</taxon>
        <taxon>Ecdysozoa</taxon>
        <taxon>Nematoda</taxon>
        <taxon>Chromadorea</taxon>
        <taxon>Rhabditida</taxon>
        <taxon>Rhabditina</taxon>
        <taxon>Rhabditomorpha</taxon>
        <taxon>Strongyloidea</taxon>
        <taxon>Strongylidae</taxon>
        <taxon>Strongylus</taxon>
    </lineage>
</organism>
<protein>
    <submittedName>
        <fullName evidence="1">Uncharacterized protein</fullName>
    </submittedName>
</protein>
<reference evidence="1 2" key="1">
    <citation type="submission" date="2018-11" db="EMBL/GenBank/DDBJ databases">
        <authorList>
            <consortium name="Pathogen Informatics"/>
        </authorList>
    </citation>
    <scope>NUCLEOTIDE SEQUENCE [LARGE SCALE GENOMIC DNA]</scope>
</reference>
<dbReference type="Proteomes" id="UP000270094">
    <property type="component" value="Unassembled WGS sequence"/>
</dbReference>
<accession>A0A3P7IA13</accession>
<dbReference type="AlphaFoldDB" id="A0A3P7IA13"/>
<evidence type="ECO:0000313" key="2">
    <source>
        <dbReference type="Proteomes" id="UP000270094"/>
    </source>
</evidence>
<sequence length="35" mass="3757">MEYLGGGSALDLTKSGKLDESHIAVILREILKDPS</sequence>
<keyword evidence="2" id="KW-1185">Reference proteome</keyword>
<proteinExistence type="predicted"/>
<dbReference type="OrthoDB" id="8693905at2759"/>
<gene>
    <name evidence="1" type="ORF">SVUK_LOCUS4668</name>
</gene>
<name>A0A3P7IA13_STRVU</name>
<evidence type="ECO:0000313" key="1">
    <source>
        <dbReference type="EMBL" id="VDM69670.1"/>
    </source>
</evidence>
<dbReference type="EMBL" id="UYYB01013059">
    <property type="protein sequence ID" value="VDM69670.1"/>
    <property type="molecule type" value="Genomic_DNA"/>
</dbReference>